<reference evidence="2 3" key="1">
    <citation type="submission" date="2024-11" db="EMBL/GenBank/DDBJ databases">
        <title>Chromosome-level genome assembly of Eucalyptus globulus Labill. provides insights into its genome evolution.</title>
        <authorList>
            <person name="Li X."/>
        </authorList>
    </citation>
    <scope>NUCLEOTIDE SEQUENCE [LARGE SCALE GENOMIC DNA]</scope>
    <source>
        <strain evidence="2">CL2024</strain>
        <tissue evidence="2">Fresh tender leaves</tissue>
    </source>
</reference>
<evidence type="ECO:0000256" key="1">
    <source>
        <dbReference type="SAM" id="MobiDB-lite"/>
    </source>
</evidence>
<dbReference type="EMBL" id="JBJKBG010000006">
    <property type="protein sequence ID" value="KAL3733232.1"/>
    <property type="molecule type" value="Genomic_DNA"/>
</dbReference>
<comment type="caution">
    <text evidence="2">The sequence shown here is derived from an EMBL/GenBank/DDBJ whole genome shotgun (WGS) entry which is preliminary data.</text>
</comment>
<dbReference type="Proteomes" id="UP001634007">
    <property type="component" value="Unassembled WGS sequence"/>
</dbReference>
<sequence>MRDKREKEGARKRAPQKSNPKTDRERRLHPVAARSIRRAGRLAAEPLVRKQRTTTTAPQLTCNLSFRDPLLQLRRSNAHATSTRRQTQFELLPPSIPDATQASAAPLCRIVIIAPLHEHPPATRKPVTTASAPQRSSPTLPSRNATATATVSAQHQQPVPATAPRPPCRTAVTNFQHRIAVPRREEALER</sequence>
<feature type="compositionally biased region" description="Polar residues" evidence="1">
    <location>
        <begin position="126"/>
        <end position="157"/>
    </location>
</feature>
<accession>A0ABD3K1U2</accession>
<keyword evidence="3" id="KW-1185">Reference proteome</keyword>
<proteinExistence type="predicted"/>
<protein>
    <submittedName>
        <fullName evidence="2">Uncharacterized protein</fullName>
    </submittedName>
</protein>
<feature type="region of interest" description="Disordered" evidence="1">
    <location>
        <begin position="1"/>
        <end position="39"/>
    </location>
</feature>
<organism evidence="2 3">
    <name type="scientific">Eucalyptus globulus</name>
    <name type="common">Tasmanian blue gum</name>
    <dbReference type="NCBI Taxonomy" id="34317"/>
    <lineage>
        <taxon>Eukaryota</taxon>
        <taxon>Viridiplantae</taxon>
        <taxon>Streptophyta</taxon>
        <taxon>Embryophyta</taxon>
        <taxon>Tracheophyta</taxon>
        <taxon>Spermatophyta</taxon>
        <taxon>Magnoliopsida</taxon>
        <taxon>eudicotyledons</taxon>
        <taxon>Gunneridae</taxon>
        <taxon>Pentapetalae</taxon>
        <taxon>rosids</taxon>
        <taxon>malvids</taxon>
        <taxon>Myrtales</taxon>
        <taxon>Myrtaceae</taxon>
        <taxon>Myrtoideae</taxon>
        <taxon>Eucalypteae</taxon>
        <taxon>Eucalyptus</taxon>
    </lineage>
</organism>
<feature type="compositionally biased region" description="Basic and acidic residues" evidence="1">
    <location>
        <begin position="1"/>
        <end position="11"/>
    </location>
</feature>
<dbReference type="AlphaFoldDB" id="A0ABD3K1U2"/>
<name>A0ABD3K1U2_EUCGL</name>
<gene>
    <name evidence="2" type="ORF">ACJRO7_022717</name>
</gene>
<evidence type="ECO:0000313" key="3">
    <source>
        <dbReference type="Proteomes" id="UP001634007"/>
    </source>
</evidence>
<evidence type="ECO:0000313" key="2">
    <source>
        <dbReference type="EMBL" id="KAL3733232.1"/>
    </source>
</evidence>
<feature type="region of interest" description="Disordered" evidence="1">
    <location>
        <begin position="120"/>
        <end position="169"/>
    </location>
</feature>